<feature type="transmembrane region" description="Helical" evidence="6">
    <location>
        <begin position="259"/>
        <end position="277"/>
    </location>
</feature>
<dbReference type="PANTHER" id="PTHR16950">
    <property type="entry name" value="ZINC TRANSPORTER SLC39A7 HISTIDINE-RICH MEMBRANE PROTEIN KE4"/>
    <property type="match status" value="1"/>
</dbReference>
<organism evidence="7 8">
    <name type="scientific">Apatococcus lobatus</name>
    <dbReference type="NCBI Taxonomy" id="904363"/>
    <lineage>
        <taxon>Eukaryota</taxon>
        <taxon>Viridiplantae</taxon>
        <taxon>Chlorophyta</taxon>
        <taxon>core chlorophytes</taxon>
        <taxon>Trebouxiophyceae</taxon>
        <taxon>Chlorellales</taxon>
        <taxon>Chlorellaceae</taxon>
        <taxon>Apatococcus</taxon>
    </lineage>
</organism>
<sequence length="312" mass="33153">MAFAAGAMLGEACLHQLPQAFQDPSPYAQHHQHQHHHGDHGHQGQGSGLLIFFGVLIFFLIESTVHRFLATSQPHDPSKGSAGPIPGHATDQTVSIPSLPSLSHNDIARRRQRSQSSPTSACNTPKAFPSKLSAISRLSMSIRQHWPHWLALPRGTHPMAYLNLLADGVHNFTDGIALSSAFLSGGHTAGWRRTLIVVVHELPQEIGDFGILVSSGLTPRQALSWNLASAGTAVVGAACVPLANAWLHSSSGAGMMQGSWLCGLEALLAGGFLWIAIGDVLPVLAGKPHLLRNISCTLAGLVFCLLAEKVAH</sequence>
<gene>
    <name evidence="7" type="ORF">WJX74_001713</name>
</gene>
<evidence type="ECO:0000256" key="4">
    <source>
        <dbReference type="ARBA" id="ARBA00023136"/>
    </source>
</evidence>
<evidence type="ECO:0000256" key="2">
    <source>
        <dbReference type="ARBA" id="ARBA00022692"/>
    </source>
</evidence>
<feature type="transmembrane region" description="Helical" evidence="6">
    <location>
        <begin position="223"/>
        <end position="247"/>
    </location>
</feature>
<dbReference type="AlphaFoldDB" id="A0AAW1SBJ8"/>
<keyword evidence="3 6" id="KW-1133">Transmembrane helix</keyword>
<evidence type="ECO:0000256" key="1">
    <source>
        <dbReference type="ARBA" id="ARBA00004141"/>
    </source>
</evidence>
<feature type="transmembrane region" description="Helical" evidence="6">
    <location>
        <begin position="49"/>
        <end position="69"/>
    </location>
</feature>
<evidence type="ECO:0000256" key="3">
    <source>
        <dbReference type="ARBA" id="ARBA00022989"/>
    </source>
</evidence>
<evidence type="ECO:0000256" key="6">
    <source>
        <dbReference type="SAM" id="Phobius"/>
    </source>
</evidence>
<proteinExistence type="predicted"/>
<dbReference type="GO" id="GO:0006882">
    <property type="term" value="P:intracellular zinc ion homeostasis"/>
    <property type="evidence" value="ECO:0007669"/>
    <property type="project" value="TreeGrafter"/>
</dbReference>
<evidence type="ECO:0000256" key="5">
    <source>
        <dbReference type="SAM" id="MobiDB-lite"/>
    </source>
</evidence>
<dbReference type="Pfam" id="PF02535">
    <property type="entry name" value="Zip"/>
    <property type="match status" value="1"/>
</dbReference>
<feature type="region of interest" description="Disordered" evidence="5">
    <location>
        <begin position="108"/>
        <end position="127"/>
    </location>
</feature>
<dbReference type="InterPro" id="IPR003689">
    <property type="entry name" value="ZIP"/>
</dbReference>
<reference evidence="7 8" key="1">
    <citation type="journal article" date="2024" name="Nat. Commun.">
        <title>Phylogenomics reveals the evolutionary origins of lichenization in chlorophyte algae.</title>
        <authorList>
            <person name="Puginier C."/>
            <person name="Libourel C."/>
            <person name="Otte J."/>
            <person name="Skaloud P."/>
            <person name="Haon M."/>
            <person name="Grisel S."/>
            <person name="Petersen M."/>
            <person name="Berrin J.G."/>
            <person name="Delaux P.M."/>
            <person name="Dal Grande F."/>
            <person name="Keller J."/>
        </authorList>
    </citation>
    <scope>NUCLEOTIDE SEQUENCE [LARGE SCALE GENOMIC DNA]</scope>
    <source>
        <strain evidence="7 8">SAG 2145</strain>
    </source>
</reference>
<dbReference type="EMBL" id="JALJOS010000002">
    <property type="protein sequence ID" value="KAK9842748.1"/>
    <property type="molecule type" value="Genomic_DNA"/>
</dbReference>
<accession>A0AAW1SBJ8</accession>
<evidence type="ECO:0000313" key="7">
    <source>
        <dbReference type="EMBL" id="KAK9842748.1"/>
    </source>
</evidence>
<feature type="compositionally biased region" description="Basic residues" evidence="5">
    <location>
        <begin position="30"/>
        <end position="39"/>
    </location>
</feature>
<feature type="region of interest" description="Disordered" evidence="5">
    <location>
        <begin position="72"/>
        <end position="101"/>
    </location>
</feature>
<comment type="subcellular location">
    <subcellularLocation>
        <location evidence="1">Membrane</location>
        <topology evidence="1">Multi-pass membrane protein</topology>
    </subcellularLocation>
</comment>
<keyword evidence="2 6" id="KW-0812">Transmembrane</keyword>
<keyword evidence="8" id="KW-1185">Reference proteome</keyword>
<evidence type="ECO:0000313" key="8">
    <source>
        <dbReference type="Proteomes" id="UP001438707"/>
    </source>
</evidence>
<feature type="region of interest" description="Disordered" evidence="5">
    <location>
        <begin position="23"/>
        <end position="43"/>
    </location>
</feature>
<keyword evidence="4 6" id="KW-0472">Membrane</keyword>
<dbReference type="Proteomes" id="UP001438707">
    <property type="component" value="Unassembled WGS sequence"/>
</dbReference>
<dbReference type="PANTHER" id="PTHR16950:SF16">
    <property type="entry name" value="ZINC TRANSPORTER ZIP13"/>
    <property type="match status" value="1"/>
</dbReference>
<dbReference type="GO" id="GO:0016020">
    <property type="term" value="C:membrane"/>
    <property type="evidence" value="ECO:0007669"/>
    <property type="project" value="UniProtKB-SubCell"/>
</dbReference>
<name>A0AAW1SBJ8_9CHLO</name>
<feature type="compositionally biased region" description="Polar residues" evidence="5">
    <location>
        <begin position="90"/>
        <end position="101"/>
    </location>
</feature>
<dbReference type="GO" id="GO:0005385">
    <property type="term" value="F:zinc ion transmembrane transporter activity"/>
    <property type="evidence" value="ECO:0007669"/>
    <property type="project" value="TreeGrafter"/>
</dbReference>
<protein>
    <submittedName>
        <fullName evidence="7">Uncharacterized protein</fullName>
    </submittedName>
</protein>
<comment type="caution">
    <text evidence="7">The sequence shown here is derived from an EMBL/GenBank/DDBJ whole genome shotgun (WGS) entry which is preliminary data.</text>
</comment>